<keyword evidence="1" id="KW-1133">Transmembrane helix</keyword>
<dbReference type="EMBL" id="JAQNDK010000002">
    <property type="protein sequence ID" value="MDC0680360.1"/>
    <property type="molecule type" value="Genomic_DNA"/>
</dbReference>
<dbReference type="Pfam" id="PF20020">
    <property type="entry name" value="DUF6431"/>
    <property type="match status" value="1"/>
</dbReference>
<comment type="caution">
    <text evidence="5">The sequence shown here is derived from an EMBL/GenBank/DDBJ whole genome shotgun (WGS) entry which is preliminary data.</text>
</comment>
<evidence type="ECO:0000313" key="4">
    <source>
        <dbReference type="EMBL" id="MDC0681560.1"/>
    </source>
</evidence>
<dbReference type="Proteomes" id="UP001217485">
    <property type="component" value="Unassembled WGS sequence"/>
</dbReference>
<keyword evidence="8" id="KW-1185">Reference proteome</keyword>
<feature type="transmembrane region" description="Helical" evidence="1">
    <location>
        <begin position="102"/>
        <end position="122"/>
    </location>
</feature>
<dbReference type="RefSeq" id="WP_272097401.1">
    <property type="nucleotide sequence ID" value="NZ_JAQNDK010000002.1"/>
</dbReference>
<keyword evidence="1" id="KW-0472">Membrane</keyword>
<protein>
    <submittedName>
        <fullName evidence="5">DUF6431 domain-containing protein</fullName>
    </submittedName>
</protein>
<evidence type="ECO:0000256" key="1">
    <source>
        <dbReference type="SAM" id="Phobius"/>
    </source>
</evidence>
<accession>A0ABT5CEP9</accession>
<name>A0ABT5CEP9_9BACT</name>
<dbReference type="EMBL" id="JAQNDK010000006">
    <property type="protein sequence ID" value="MDC0685080.1"/>
    <property type="molecule type" value="Genomic_DNA"/>
</dbReference>
<organism evidence="5 8">
    <name type="scientific">Sorangium atrum</name>
    <dbReference type="NCBI Taxonomy" id="2995308"/>
    <lineage>
        <taxon>Bacteria</taxon>
        <taxon>Pseudomonadati</taxon>
        <taxon>Myxococcota</taxon>
        <taxon>Polyangia</taxon>
        <taxon>Polyangiales</taxon>
        <taxon>Polyangiaceae</taxon>
        <taxon>Sorangium</taxon>
    </lineage>
</organism>
<reference evidence="5 8" key="1">
    <citation type="submission" date="2023-01" db="EMBL/GenBank/DDBJ databases">
        <title>Minimal conservation of predation-associated metabolite biosynthetic gene clusters underscores biosynthetic potential of Myxococcota including descriptions for ten novel species: Archangium lansinium sp. nov., Myxococcus landrumus sp. nov., Nannocystis bai.</title>
        <authorList>
            <person name="Ahearne A."/>
            <person name="Stevens C."/>
            <person name="Dowd S."/>
        </authorList>
    </citation>
    <scope>NUCLEOTIDE SEQUENCE [LARGE SCALE GENOMIC DNA]</scope>
    <source>
        <strain evidence="5 8">WIWO2</strain>
    </source>
</reference>
<evidence type="ECO:0000259" key="2">
    <source>
        <dbReference type="Pfam" id="PF20020"/>
    </source>
</evidence>
<dbReference type="InterPro" id="IPR045536">
    <property type="entry name" value="DUF6431"/>
</dbReference>
<keyword evidence="1" id="KW-0812">Transmembrane</keyword>
<sequence>MKERSPQQIVHLDLDVKGWLASPPTVDRARPARCPRCGAAACPLGGGLGLWGHGSRSRQVRGPLAAGERGGLVTIEVRRYRCRRCGATITVVPRGVAPRRHFAATAIGLALLLVGIASAALIEVRRRVSPWSASFDADSWATVRRWLRAIDQGRLFPSVRPSPLAASLRQRAERAAMTLVAMAPFAAEVLEAAVMAGAARAA</sequence>
<gene>
    <name evidence="3" type="ORF">POL72_21635</name>
    <name evidence="4" type="ORF">POL72_27725</name>
    <name evidence="5" type="ORF">POL72_44820</name>
    <name evidence="6" type="ORF">POL72_45625</name>
    <name evidence="7" type="ORF">POL72_48325</name>
</gene>
<evidence type="ECO:0000313" key="7">
    <source>
        <dbReference type="EMBL" id="MDC0685606.1"/>
    </source>
</evidence>
<evidence type="ECO:0000313" key="6">
    <source>
        <dbReference type="EMBL" id="MDC0685080.1"/>
    </source>
</evidence>
<dbReference type="EMBL" id="JAQNDK010000007">
    <property type="protein sequence ID" value="MDC0685606.1"/>
    <property type="molecule type" value="Genomic_DNA"/>
</dbReference>
<dbReference type="EMBL" id="JAQNDK010000003">
    <property type="protein sequence ID" value="MDC0681560.1"/>
    <property type="molecule type" value="Genomic_DNA"/>
</dbReference>
<evidence type="ECO:0000313" key="8">
    <source>
        <dbReference type="Proteomes" id="UP001217485"/>
    </source>
</evidence>
<dbReference type="EMBL" id="JAQNDK010000006">
    <property type="protein sequence ID" value="MDC0684924.1"/>
    <property type="molecule type" value="Genomic_DNA"/>
</dbReference>
<feature type="domain" description="DUF6431" evidence="2">
    <location>
        <begin position="49"/>
        <end position="109"/>
    </location>
</feature>
<proteinExistence type="predicted"/>
<evidence type="ECO:0000313" key="5">
    <source>
        <dbReference type="EMBL" id="MDC0684924.1"/>
    </source>
</evidence>
<evidence type="ECO:0000313" key="3">
    <source>
        <dbReference type="EMBL" id="MDC0680360.1"/>
    </source>
</evidence>